<dbReference type="InterPro" id="IPR011576">
    <property type="entry name" value="Pyridox_Oxase_N"/>
</dbReference>
<keyword evidence="3" id="KW-1185">Reference proteome</keyword>
<dbReference type="SUPFAM" id="SSF50475">
    <property type="entry name" value="FMN-binding split barrel"/>
    <property type="match status" value="1"/>
</dbReference>
<evidence type="ECO:0000259" key="1">
    <source>
        <dbReference type="Pfam" id="PF01243"/>
    </source>
</evidence>
<dbReference type="PANTHER" id="PTHR42815:SF2">
    <property type="entry name" value="FAD-BINDING, PUTATIVE (AFU_ORTHOLOGUE AFUA_6G07600)-RELATED"/>
    <property type="match status" value="1"/>
</dbReference>
<dbReference type="InterPro" id="IPR012349">
    <property type="entry name" value="Split_barrel_FMN-bd"/>
</dbReference>
<dbReference type="AlphaFoldDB" id="A0A1X6YDQ3"/>
<organism evidence="2 3">
    <name type="scientific">Pseudooceanicola marinus</name>
    <dbReference type="NCBI Taxonomy" id="396013"/>
    <lineage>
        <taxon>Bacteria</taxon>
        <taxon>Pseudomonadati</taxon>
        <taxon>Pseudomonadota</taxon>
        <taxon>Alphaproteobacteria</taxon>
        <taxon>Rhodobacterales</taxon>
        <taxon>Paracoccaceae</taxon>
        <taxon>Pseudooceanicola</taxon>
    </lineage>
</organism>
<protein>
    <submittedName>
        <fullName evidence="2">Pyridoxamine 5'-phosphate oxidase</fullName>
    </submittedName>
</protein>
<feature type="domain" description="Pyridoxamine 5'-phosphate oxidase N-terminal" evidence="1">
    <location>
        <begin position="39"/>
        <end position="162"/>
    </location>
</feature>
<evidence type="ECO:0000313" key="2">
    <source>
        <dbReference type="EMBL" id="SLN18174.1"/>
    </source>
</evidence>
<dbReference type="EMBL" id="FWFN01000001">
    <property type="protein sequence ID" value="SLN18174.1"/>
    <property type="molecule type" value="Genomic_DNA"/>
</dbReference>
<dbReference type="OrthoDB" id="9790331at2"/>
<reference evidence="2 3" key="1">
    <citation type="submission" date="2017-03" db="EMBL/GenBank/DDBJ databases">
        <authorList>
            <person name="Afonso C.L."/>
            <person name="Miller P.J."/>
            <person name="Scott M.A."/>
            <person name="Spackman E."/>
            <person name="Goraichik I."/>
            <person name="Dimitrov K.M."/>
            <person name="Suarez D.L."/>
            <person name="Swayne D.E."/>
        </authorList>
    </citation>
    <scope>NUCLEOTIDE SEQUENCE [LARGE SCALE GENOMIC DNA]</scope>
    <source>
        <strain evidence="2 3">CECT 7751</strain>
    </source>
</reference>
<dbReference type="RefSeq" id="WP_085886475.1">
    <property type="nucleotide sequence ID" value="NZ_FWFN01000001.1"/>
</dbReference>
<dbReference type="Gene3D" id="2.30.110.10">
    <property type="entry name" value="Electron Transport, Fmn-binding Protein, Chain A"/>
    <property type="match status" value="1"/>
</dbReference>
<dbReference type="Proteomes" id="UP000193963">
    <property type="component" value="Unassembled WGS sequence"/>
</dbReference>
<evidence type="ECO:0000313" key="3">
    <source>
        <dbReference type="Proteomes" id="UP000193963"/>
    </source>
</evidence>
<name>A0A1X6YDQ3_9RHOB</name>
<dbReference type="PANTHER" id="PTHR42815">
    <property type="entry name" value="FAD-BINDING, PUTATIVE (AFU_ORTHOLOGUE AFUA_6G07600)-RELATED"/>
    <property type="match status" value="1"/>
</dbReference>
<proteinExistence type="predicted"/>
<gene>
    <name evidence="2" type="ORF">PSM7751_00595</name>
</gene>
<sequence length="207" mass="22915">MTGRMDVAFSPAVRAMQRARGSREAYQRMEDRHPWPTRLTPDIAGFVARQTSVFLGTANAAGQPYIQHRGGPAGFLKALDDSTLGFADLEGNRQYITLGNLHENPRAVLFLIDYEVPRRVKIWGRARVVEDDPALLTQLAAEGQPAGADRAIVFDIEAWDLNCPQHIPRRFGMGRIATLLAERDARIAALEAELAAARMGRDIEPGR</sequence>
<dbReference type="Pfam" id="PF01243">
    <property type="entry name" value="PNPOx_N"/>
    <property type="match status" value="1"/>
</dbReference>
<accession>A0A1X6YDQ3</accession>